<dbReference type="InterPro" id="IPR004117">
    <property type="entry name" value="7tm6_olfct_rcpt"/>
</dbReference>
<evidence type="ECO:0000256" key="6">
    <source>
        <dbReference type="ARBA" id="ARBA00022989"/>
    </source>
</evidence>
<keyword evidence="6 10" id="KW-1133">Transmembrane helix</keyword>
<dbReference type="CTD" id="5571115"/>
<dbReference type="PANTHER" id="PTHR21137:SF35">
    <property type="entry name" value="ODORANT RECEPTOR 19A-RELATED"/>
    <property type="match status" value="1"/>
</dbReference>
<keyword evidence="4 10" id="KW-0812">Transmembrane</keyword>
<keyword evidence="12" id="KW-1185">Reference proteome</keyword>
<feature type="transmembrane region" description="Helical" evidence="10">
    <location>
        <begin position="55"/>
        <end position="73"/>
    </location>
</feature>
<feature type="transmembrane region" description="Helical" evidence="10">
    <location>
        <begin position="288"/>
        <end position="312"/>
    </location>
</feature>
<keyword evidence="5 10" id="KW-0552">Olfaction</keyword>
<dbReference type="AlphaFoldDB" id="A0A7M6W5V3"/>
<comment type="caution">
    <text evidence="10">Lacks conserved residue(s) required for the propagation of feature annotation.</text>
</comment>
<keyword evidence="8 10" id="KW-0675">Receptor</keyword>
<evidence type="ECO:0000256" key="9">
    <source>
        <dbReference type="ARBA" id="ARBA00023224"/>
    </source>
</evidence>
<keyword evidence="7 10" id="KW-0472">Membrane</keyword>
<name>A0A7M6W5V3_NASVI</name>
<dbReference type="Proteomes" id="UP000002358">
    <property type="component" value="Chromosome 5"/>
</dbReference>
<keyword evidence="9 10" id="KW-0807">Transducer</keyword>
<dbReference type="GO" id="GO:0005549">
    <property type="term" value="F:odorant binding"/>
    <property type="evidence" value="ECO:0007669"/>
    <property type="project" value="InterPro"/>
</dbReference>
<dbReference type="PANTHER" id="PTHR21137">
    <property type="entry name" value="ODORANT RECEPTOR"/>
    <property type="match status" value="1"/>
</dbReference>
<dbReference type="GeneID" id="100463045"/>
<dbReference type="EnsemblMetazoa" id="NM_001190549">
    <property type="protein sequence ID" value="NP_001177478"/>
    <property type="gene ID" value="GeneID_100463045"/>
</dbReference>
<dbReference type="FunCoup" id="A0A7M6W5V3">
    <property type="interactions" value="108"/>
</dbReference>
<dbReference type="GO" id="GO:0005886">
    <property type="term" value="C:plasma membrane"/>
    <property type="evidence" value="ECO:0007669"/>
    <property type="project" value="UniProtKB-SubCell"/>
</dbReference>
<dbReference type="InParanoid" id="A0A7M6W5V3"/>
<dbReference type="GO" id="GO:0007165">
    <property type="term" value="P:signal transduction"/>
    <property type="evidence" value="ECO:0007669"/>
    <property type="project" value="UniProtKB-KW"/>
</dbReference>
<feature type="transmembrane region" description="Helical" evidence="10">
    <location>
        <begin position="211"/>
        <end position="235"/>
    </location>
</feature>
<reference evidence="11" key="1">
    <citation type="submission" date="2021-01" db="UniProtKB">
        <authorList>
            <consortium name="EnsemblMetazoa"/>
        </authorList>
    </citation>
    <scope>IDENTIFICATION</scope>
</reference>
<feature type="transmembrane region" description="Helical" evidence="10">
    <location>
        <begin position="318"/>
        <end position="342"/>
    </location>
</feature>
<evidence type="ECO:0000256" key="4">
    <source>
        <dbReference type="ARBA" id="ARBA00022692"/>
    </source>
</evidence>
<organism evidence="11 12">
    <name type="scientific">Nasonia vitripennis</name>
    <name type="common">Parasitic wasp</name>
    <dbReference type="NCBI Taxonomy" id="7425"/>
    <lineage>
        <taxon>Eukaryota</taxon>
        <taxon>Metazoa</taxon>
        <taxon>Ecdysozoa</taxon>
        <taxon>Arthropoda</taxon>
        <taxon>Hexapoda</taxon>
        <taxon>Insecta</taxon>
        <taxon>Pterygota</taxon>
        <taxon>Neoptera</taxon>
        <taxon>Endopterygota</taxon>
        <taxon>Hymenoptera</taxon>
        <taxon>Apocrita</taxon>
        <taxon>Proctotrupomorpha</taxon>
        <taxon>Chalcidoidea</taxon>
        <taxon>Pteromalidae</taxon>
        <taxon>Pteromalinae</taxon>
        <taxon>Nasonia</taxon>
    </lineage>
</organism>
<dbReference type="SMR" id="A0A7M6W5V3"/>
<dbReference type="OrthoDB" id="8196465at2759"/>
<feature type="transmembrane region" description="Helical" evidence="10">
    <location>
        <begin position="85"/>
        <end position="107"/>
    </location>
</feature>
<dbReference type="KEGG" id="nvi:100463045"/>
<evidence type="ECO:0000256" key="7">
    <source>
        <dbReference type="ARBA" id="ARBA00023136"/>
    </source>
</evidence>
<proteinExistence type="inferred from homology"/>
<keyword evidence="3 10" id="KW-0716">Sensory transduction</keyword>
<dbReference type="GO" id="GO:0004984">
    <property type="term" value="F:olfactory receptor activity"/>
    <property type="evidence" value="ECO:0007669"/>
    <property type="project" value="InterPro"/>
</dbReference>
<evidence type="ECO:0000256" key="1">
    <source>
        <dbReference type="ARBA" id="ARBA00004651"/>
    </source>
</evidence>
<dbReference type="Pfam" id="PF02949">
    <property type="entry name" value="7tm_6"/>
    <property type="match status" value="1"/>
</dbReference>
<protein>
    <recommendedName>
        <fullName evidence="10">Odorant receptor</fullName>
    </recommendedName>
</protein>
<keyword evidence="2" id="KW-1003">Cell membrane</keyword>
<evidence type="ECO:0000256" key="10">
    <source>
        <dbReference type="RuleBase" id="RU351113"/>
    </source>
</evidence>
<evidence type="ECO:0000313" key="11">
    <source>
        <dbReference type="EnsemblMetazoa" id="NP_001177478"/>
    </source>
</evidence>
<comment type="similarity">
    <text evidence="10">Belongs to the insect chemoreceptor superfamily. Heteromeric odorant receptor channel (TC 1.A.69) family.</text>
</comment>
<evidence type="ECO:0000256" key="3">
    <source>
        <dbReference type="ARBA" id="ARBA00022606"/>
    </source>
</evidence>
<evidence type="ECO:0000256" key="8">
    <source>
        <dbReference type="ARBA" id="ARBA00023170"/>
    </source>
</evidence>
<evidence type="ECO:0000256" key="5">
    <source>
        <dbReference type="ARBA" id="ARBA00022725"/>
    </source>
</evidence>
<accession>A0A7M6W5V3</accession>
<comment type="subcellular location">
    <subcellularLocation>
        <location evidence="1 10">Cell membrane</location>
        <topology evidence="1 10">Multi-pass membrane protein</topology>
    </subcellularLocation>
</comment>
<evidence type="ECO:0000256" key="2">
    <source>
        <dbReference type="ARBA" id="ARBA00022475"/>
    </source>
</evidence>
<dbReference type="RefSeq" id="NP_001177478.1">
    <property type="nucleotide sequence ID" value="NM_001190549.1"/>
</dbReference>
<evidence type="ECO:0000313" key="12">
    <source>
        <dbReference type="Proteomes" id="UP000002358"/>
    </source>
</evidence>
<sequence>MEVKTLVKSDTQISISNNLNGLSGFDHSVKVTRVISRMCGVWPGFEEKKSFTERFFFIVPGMVTFFSITLPQLRRVMIHRKDLSTVLELMTTGIVMELISILKLLAIRYNQSGLRWLLRRMVDDWKIYDKGQYYKIMWVYARHTNTIVTICIALTTGNIAAQIIRQYAIYIIERHYSSANETVIKPTILKSDFYFNEQIEGIYELVVAAQILGGFSVAFSFTAFDGFFVCSIMHVSGQIHKLQMQIEDLVQCYERREGAFSEVLGPIVHRHRDLRGYAAVIEENFNKIFLVQMLVTSVFLCLQGFEFAMVVAEGGTEMVPHLIFIVCFVASNLVSIFTYCFVAEQLRTQSNQLFRSIFQIRWYDLTPKDSRLLIIIMVQTKKPIEITVGKFVPFSLDYFCSVLKTSAGYLSVLLSMKDRL</sequence>